<evidence type="ECO:0008006" key="3">
    <source>
        <dbReference type="Google" id="ProtNLM"/>
    </source>
</evidence>
<sequence length="114" mass="12712">MSEIARIFHIAQSADILPLDQGKDYRCASLDTEGFIHCCDQRQLSGVVSRYYNENDAVQLMIIEVDKIEAPLILENTVGGAELFPHIYGPINASCIIDVVPFGIHSDERMGLFE</sequence>
<evidence type="ECO:0000313" key="1">
    <source>
        <dbReference type="EMBL" id="ASJ75500.1"/>
    </source>
</evidence>
<organism evidence="1 2">
    <name type="scientific">Granulosicoccus antarcticus IMCC3135</name>
    <dbReference type="NCBI Taxonomy" id="1192854"/>
    <lineage>
        <taxon>Bacteria</taxon>
        <taxon>Pseudomonadati</taxon>
        <taxon>Pseudomonadota</taxon>
        <taxon>Gammaproteobacteria</taxon>
        <taxon>Chromatiales</taxon>
        <taxon>Granulosicoccaceae</taxon>
        <taxon>Granulosicoccus</taxon>
    </lineage>
</organism>
<protein>
    <recommendedName>
        <fullName evidence="3">DUF952 domain-containing protein</fullName>
    </recommendedName>
</protein>
<dbReference type="RefSeq" id="WP_088920412.1">
    <property type="nucleotide sequence ID" value="NZ_CP018632.1"/>
</dbReference>
<name>A0A2Z2P2E1_9GAMM</name>
<dbReference type="PANTHER" id="PTHR34129">
    <property type="entry name" value="BLR1139 PROTEIN"/>
    <property type="match status" value="1"/>
</dbReference>
<dbReference type="InterPro" id="IPR009297">
    <property type="entry name" value="DUF952"/>
</dbReference>
<dbReference type="EMBL" id="CP018632">
    <property type="protein sequence ID" value="ASJ75500.1"/>
    <property type="molecule type" value="Genomic_DNA"/>
</dbReference>
<dbReference type="Proteomes" id="UP000250079">
    <property type="component" value="Chromosome"/>
</dbReference>
<keyword evidence="2" id="KW-1185">Reference proteome</keyword>
<gene>
    <name evidence="1" type="ORF">IMCC3135_27225</name>
</gene>
<dbReference type="OrthoDB" id="5638018at2"/>
<proteinExistence type="predicted"/>
<dbReference type="KEGG" id="gai:IMCC3135_27225"/>
<dbReference type="Pfam" id="PF06108">
    <property type="entry name" value="DUF952"/>
    <property type="match status" value="1"/>
</dbReference>
<accession>A0A2Z2P2E1</accession>
<reference evidence="1 2" key="1">
    <citation type="submission" date="2016-12" db="EMBL/GenBank/DDBJ databases">
        <authorList>
            <person name="Song W.-J."/>
            <person name="Kurnit D.M."/>
        </authorList>
    </citation>
    <scope>NUCLEOTIDE SEQUENCE [LARGE SCALE GENOMIC DNA]</scope>
    <source>
        <strain evidence="1 2">IMCC3135</strain>
    </source>
</reference>
<dbReference type="PANTHER" id="PTHR34129:SF1">
    <property type="entry name" value="DUF952 DOMAIN-CONTAINING PROTEIN"/>
    <property type="match status" value="1"/>
</dbReference>
<dbReference type="Gene3D" id="3.20.170.20">
    <property type="entry name" value="Protein of unknown function DUF952"/>
    <property type="match status" value="1"/>
</dbReference>
<evidence type="ECO:0000313" key="2">
    <source>
        <dbReference type="Proteomes" id="UP000250079"/>
    </source>
</evidence>
<dbReference type="SUPFAM" id="SSF56399">
    <property type="entry name" value="ADP-ribosylation"/>
    <property type="match status" value="1"/>
</dbReference>
<dbReference type="AlphaFoldDB" id="A0A2Z2P2E1"/>